<sequence>MFNDGTITTGTWKFFTRRSVTRDVTHDRVEAALVGFAATTTSDGRYSEYMSFSTSLVPPTASSIVILRILLGFKIAMMYFMMFSVTTLAYSGELRIYSSLASLLWLELEERRRTNSERELGLMAAVTTMLSPSSNSRLQHQSRATHVCLRPDM</sequence>
<keyword evidence="1" id="KW-1133">Transmembrane helix</keyword>
<comment type="caution">
    <text evidence="2">The sequence shown here is derived from an EMBL/GenBank/DDBJ whole genome shotgun (WGS) entry which is preliminary data.</text>
</comment>
<keyword evidence="3" id="KW-1185">Reference proteome</keyword>
<feature type="transmembrane region" description="Helical" evidence="1">
    <location>
        <begin position="65"/>
        <end position="90"/>
    </location>
</feature>
<reference evidence="2" key="2">
    <citation type="submission" date="2021-01" db="EMBL/GenBank/DDBJ databases">
        <authorList>
            <person name="Schikora-Tamarit M.A."/>
        </authorList>
    </citation>
    <scope>NUCLEOTIDE SEQUENCE</scope>
    <source>
        <strain evidence="2">NCAIM Y.01608</strain>
    </source>
</reference>
<reference evidence="2" key="1">
    <citation type="journal article" date="2021" name="Open Biol.">
        <title>Shared evolutionary footprints suggest mitochondrial oxidative damage underlies multiple complex I losses in fungi.</title>
        <authorList>
            <person name="Schikora-Tamarit M.A."/>
            <person name="Marcet-Houben M."/>
            <person name="Nosek J."/>
            <person name="Gabaldon T."/>
        </authorList>
    </citation>
    <scope>NUCLEOTIDE SEQUENCE</scope>
    <source>
        <strain evidence="2">NCAIM Y.01608</strain>
    </source>
</reference>
<keyword evidence="1" id="KW-0472">Membrane</keyword>
<gene>
    <name evidence="2" type="ORF">OGATHE_001610</name>
</gene>
<keyword evidence="1" id="KW-0812">Transmembrane</keyword>
<dbReference type="Proteomes" id="UP000788993">
    <property type="component" value="Unassembled WGS sequence"/>
</dbReference>
<dbReference type="EMBL" id="JAEUBD010000382">
    <property type="protein sequence ID" value="KAH3675270.1"/>
    <property type="molecule type" value="Genomic_DNA"/>
</dbReference>
<dbReference type="AlphaFoldDB" id="A0A9P8PPM3"/>
<protein>
    <submittedName>
        <fullName evidence="2">Uncharacterized protein</fullName>
    </submittedName>
</protein>
<accession>A0A9P8PPM3</accession>
<evidence type="ECO:0000313" key="2">
    <source>
        <dbReference type="EMBL" id="KAH3675270.1"/>
    </source>
</evidence>
<proteinExistence type="predicted"/>
<evidence type="ECO:0000313" key="3">
    <source>
        <dbReference type="Proteomes" id="UP000788993"/>
    </source>
</evidence>
<organism evidence="2 3">
    <name type="scientific">Ogataea polymorpha</name>
    <dbReference type="NCBI Taxonomy" id="460523"/>
    <lineage>
        <taxon>Eukaryota</taxon>
        <taxon>Fungi</taxon>
        <taxon>Dikarya</taxon>
        <taxon>Ascomycota</taxon>
        <taxon>Saccharomycotina</taxon>
        <taxon>Pichiomycetes</taxon>
        <taxon>Pichiales</taxon>
        <taxon>Pichiaceae</taxon>
        <taxon>Ogataea</taxon>
    </lineage>
</organism>
<name>A0A9P8PPM3_9ASCO</name>
<evidence type="ECO:0000256" key="1">
    <source>
        <dbReference type="SAM" id="Phobius"/>
    </source>
</evidence>